<dbReference type="OrthoDB" id="438440at2759"/>
<name>C1N4D1_MICPC</name>
<dbReference type="Proteomes" id="UP000001876">
    <property type="component" value="Unassembled WGS sequence"/>
</dbReference>
<dbReference type="eggNOG" id="ENOG502QQK6">
    <property type="taxonomic scope" value="Eukaryota"/>
</dbReference>
<gene>
    <name evidence="2" type="ORF">MICPUCDRAFT_52510</name>
</gene>
<feature type="compositionally biased region" description="Low complexity" evidence="1">
    <location>
        <begin position="1"/>
        <end position="31"/>
    </location>
</feature>
<dbReference type="Gene3D" id="3.40.50.1820">
    <property type="entry name" value="alpha/beta hydrolase"/>
    <property type="match status" value="1"/>
</dbReference>
<feature type="compositionally biased region" description="Gly residues" evidence="1">
    <location>
        <begin position="162"/>
        <end position="172"/>
    </location>
</feature>
<dbReference type="GeneID" id="9688208"/>
<dbReference type="SUPFAM" id="SSF53474">
    <property type="entry name" value="alpha/beta-Hydrolases"/>
    <property type="match status" value="1"/>
</dbReference>
<sequence length="966" mass="100779">MTRARTTARARLFPWSTRGDVASSSSSSSSPSEERRDDDDDEWRHDRAAQRAASTLATHLSLRSPSHVRDVLAAMVLSECAYKRPSLEVRGKAAEIQSHLPRGVARVRAVSASVDKRAKHRYLVADSEHAVYVAFMGTADARDLLADAAYLQTPLRRALDGGKVGTRPGDGVGTRARETGPHRHLQRALVHRGFAARAIATRDAMRALWRAARREKKRLVLCGHSLGGADFCRRLSPPTPRFQYPPSTPFNSASDAFELHPDVALYGQLPSAIALLEDLNLDAARDPRFAPSPGSTLRCVAFASPPVGNGACAEYVRARGWTRVFTNVCAPEDTVPRLLFATRTAAAAAAAAAAAGASPPPALEVGPDAPRSPPRGGSGGARGDDANPLRRLSRLVPLTRQRTRPPAPAAFEEDASTSADASSSSPPPPPPPRGRAAAIAAAARAAGRAMRPEYVHLGPTHWLSEGGYARVSGDDGSDDGGSGGGTSSDPAAYDDADGRLAKMRQSLLQHTMRMYRARTLELCARVGVLDRSADDDDDDDDATRDSTTTTPPPPLPDASAIAPGPRPLAAVAVVTPAAVKHAAAGLAVAIDGLDLNLTIATATGGGVSAEAKGWPCVCVVDAAASTDRRLFARARAPVFNGRTLPATADVGGGSVRGWTPLTIACEGDFGDAKVVARVARRRVRVVAGGDEMKRGARSFDAARSLAGALAALEGHGGGGGVREVEETEDGVVHDGGWVSYVAARGGGGGGGDGDDNAPRAGVLTSLRDALRRALEWATSRAARGGARRRPPRATRSGSTPGVVTVRVYSLLAPPDDDDDDDEAADGEEPVAHARAFVHRGAAPSSADWWRAAGVIARARKDHGARAMMIPASALGMEAAAADDDARHAGGESPAPAPPPPLPPPPPPSGIGATLFAARDVAAARAVVIDALLATEPEALRAALDAQSARVRATPRPVDRRRRSSRF</sequence>
<feature type="region of interest" description="Disordered" evidence="1">
    <location>
        <begin position="357"/>
        <end position="437"/>
    </location>
</feature>
<proteinExistence type="predicted"/>
<evidence type="ECO:0000313" key="3">
    <source>
        <dbReference type="Proteomes" id="UP000001876"/>
    </source>
</evidence>
<dbReference type="AlphaFoldDB" id="C1N4D1"/>
<dbReference type="PANTHER" id="PTHR47523">
    <property type="entry name" value="F21O3.11 PROTEIN"/>
    <property type="match status" value="1"/>
</dbReference>
<dbReference type="InterPro" id="IPR029058">
    <property type="entry name" value="AB_hydrolase_fold"/>
</dbReference>
<reference evidence="2 3" key="1">
    <citation type="journal article" date="2009" name="Science">
        <title>Green evolution and dynamic adaptations revealed by genomes of the marine picoeukaryotes Micromonas.</title>
        <authorList>
            <person name="Worden A.Z."/>
            <person name="Lee J.H."/>
            <person name="Mock T."/>
            <person name="Rouze P."/>
            <person name="Simmons M.P."/>
            <person name="Aerts A.L."/>
            <person name="Allen A.E."/>
            <person name="Cuvelier M.L."/>
            <person name="Derelle E."/>
            <person name="Everett M.V."/>
            <person name="Foulon E."/>
            <person name="Grimwood J."/>
            <person name="Gundlach H."/>
            <person name="Henrissat B."/>
            <person name="Napoli C."/>
            <person name="McDonald S.M."/>
            <person name="Parker M.S."/>
            <person name="Rombauts S."/>
            <person name="Salamov A."/>
            <person name="Von Dassow P."/>
            <person name="Badger J.H."/>
            <person name="Coutinho P.M."/>
            <person name="Demir E."/>
            <person name="Dubchak I."/>
            <person name="Gentemann C."/>
            <person name="Eikrem W."/>
            <person name="Gready J.E."/>
            <person name="John U."/>
            <person name="Lanier W."/>
            <person name="Lindquist E.A."/>
            <person name="Lucas S."/>
            <person name="Mayer K.F."/>
            <person name="Moreau H."/>
            <person name="Not F."/>
            <person name="Otillar R."/>
            <person name="Panaud O."/>
            <person name="Pangilinan J."/>
            <person name="Paulsen I."/>
            <person name="Piegu B."/>
            <person name="Poliakov A."/>
            <person name="Robbens S."/>
            <person name="Schmutz J."/>
            <person name="Toulza E."/>
            <person name="Wyss T."/>
            <person name="Zelensky A."/>
            <person name="Zhou K."/>
            <person name="Armbrust E.V."/>
            <person name="Bhattacharya D."/>
            <person name="Goodenough U.W."/>
            <person name="Van de Peer Y."/>
            <person name="Grigoriev I.V."/>
        </authorList>
    </citation>
    <scope>NUCLEOTIDE SEQUENCE [LARGE SCALE GENOMIC DNA]</scope>
    <source>
        <strain evidence="2 3">CCMP1545</strain>
    </source>
</reference>
<evidence type="ECO:0000313" key="2">
    <source>
        <dbReference type="EMBL" id="EEH52918.1"/>
    </source>
</evidence>
<organism evidence="3">
    <name type="scientific">Micromonas pusilla (strain CCMP1545)</name>
    <name type="common">Picoplanktonic green alga</name>
    <dbReference type="NCBI Taxonomy" id="564608"/>
    <lineage>
        <taxon>Eukaryota</taxon>
        <taxon>Viridiplantae</taxon>
        <taxon>Chlorophyta</taxon>
        <taxon>Mamiellophyceae</taxon>
        <taxon>Mamiellales</taxon>
        <taxon>Mamiellaceae</taxon>
        <taxon>Micromonas</taxon>
    </lineage>
</organism>
<accession>C1N4D1</accession>
<dbReference type="KEGG" id="mpp:MICPUCDRAFT_52510"/>
<dbReference type="RefSeq" id="XP_003062979.1">
    <property type="nucleotide sequence ID" value="XM_003062933.1"/>
</dbReference>
<feature type="compositionally biased region" description="Acidic residues" evidence="1">
    <location>
        <begin position="533"/>
        <end position="542"/>
    </location>
</feature>
<feature type="region of interest" description="Disordered" evidence="1">
    <location>
        <begin position="531"/>
        <end position="563"/>
    </location>
</feature>
<dbReference type="EMBL" id="GG663747">
    <property type="protein sequence ID" value="EEH52918.1"/>
    <property type="molecule type" value="Genomic_DNA"/>
</dbReference>
<feature type="region of interest" description="Disordered" evidence="1">
    <location>
        <begin position="943"/>
        <end position="966"/>
    </location>
</feature>
<feature type="region of interest" description="Disordered" evidence="1">
    <location>
        <begin position="463"/>
        <end position="494"/>
    </location>
</feature>
<feature type="region of interest" description="Disordered" evidence="1">
    <location>
        <begin position="161"/>
        <end position="181"/>
    </location>
</feature>
<evidence type="ECO:0000256" key="1">
    <source>
        <dbReference type="SAM" id="MobiDB-lite"/>
    </source>
</evidence>
<feature type="region of interest" description="Disordered" evidence="1">
    <location>
        <begin position="1"/>
        <end position="43"/>
    </location>
</feature>
<keyword evidence="3" id="KW-1185">Reference proteome</keyword>
<feature type="region of interest" description="Disordered" evidence="1">
    <location>
        <begin position="780"/>
        <end position="801"/>
    </location>
</feature>
<feature type="region of interest" description="Disordered" evidence="1">
    <location>
        <begin position="877"/>
        <end position="912"/>
    </location>
</feature>
<dbReference type="PANTHER" id="PTHR47523:SF1">
    <property type="entry name" value="F21O3.11 PROTEIN"/>
    <property type="match status" value="1"/>
</dbReference>
<protein>
    <submittedName>
        <fullName evidence="2">Predicted protein</fullName>
    </submittedName>
</protein>
<feature type="compositionally biased region" description="Pro residues" evidence="1">
    <location>
        <begin position="894"/>
        <end position="908"/>
    </location>
</feature>